<feature type="transmembrane region" description="Helical" evidence="1">
    <location>
        <begin position="176"/>
        <end position="207"/>
    </location>
</feature>
<name>A0A1G9WPH0_9SPHI</name>
<feature type="transmembrane region" description="Helical" evidence="1">
    <location>
        <begin position="288"/>
        <end position="319"/>
    </location>
</feature>
<feature type="transmembrane region" description="Helical" evidence="1">
    <location>
        <begin position="47"/>
        <end position="68"/>
    </location>
</feature>
<dbReference type="AlphaFoldDB" id="A0A1G9WPH0"/>
<feature type="transmembrane region" description="Helical" evidence="1">
    <location>
        <begin position="331"/>
        <end position="354"/>
    </location>
</feature>
<keyword evidence="3" id="KW-1185">Reference proteome</keyword>
<dbReference type="STRING" id="990371.SAMN05421813_12618"/>
<dbReference type="Proteomes" id="UP000199226">
    <property type="component" value="Unassembled WGS sequence"/>
</dbReference>
<accession>A0A1G9WPH0</accession>
<feature type="transmembrane region" description="Helical" evidence="1">
    <location>
        <begin position="6"/>
        <end position="26"/>
    </location>
</feature>
<keyword evidence="1" id="KW-1133">Transmembrane helix</keyword>
<dbReference type="InterPro" id="IPR052724">
    <property type="entry name" value="GT117_domain-containing"/>
</dbReference>
<reference evidence="3" key="1">
    <citation type="submission" date="2016-10" db="EMBL/GenBank/DDBJ databases">
        <authorList>
            <person name="Varghese N."/>
            <person name="Submissions S."/>
        </authorList>
    </citation>
    <scope>NUCLEOTIDE SEQUENCE [LARGE SCALE GENOMIC DNA]</scope>
    <source>
        <strain evidence="3">DSM 24536</strain>
    </source>
</reference>
<keyword evidence="1" id="KW-0812">Transmembrane</keyword>
<sequence length="1051" mass="119199">MNYNKINNLLGWFSFLTALIVYTLTLEPSASFWDSGEFIASAYKLQVVHQPGAPLFLMLGKVFSLLAGDDTSRVAFWINMCSAMASAATILFLFWTITALAKKVLWKNGEKLSNWELITIMGSGLVGALAYTFSDSFWFSAVEAEVYALSSLCTAIVFWAILKWDQHADEPYSDRWLIFIAYVMGLSIGVHLLNLLAIPAIALVYYFRRSKTRTSTGTLLALLAGIIILAFIQYGIVQYTIKFAAYSDLFFVNTLGLGFGTGVIFFSFLVIVSLVSGILYTINGSKTYLLTAVTSFVALMTIGGGISGLIVAAIILAGLEYILKIREKRRVLNLALISIVFIIFGYGSFAMIVIRAKADPTLNNSDPENAFSLLSYVNREQYGDRPLLYGQFFDSKPIDNKQGDIIYRKGKEKYENAGQKFERVYDRNTLLPRMYSDDPQHVGFYRDWMGLKEDQSPTFLNNLGFLISYQTSFMYTRYFAWNFIGRQNDEQGHGDYIHGNWLSGISFIDNMLLGGQYELPKSQLTNNAYNKFYFLPFILGIIGAFWHFKQNQKDAGIVGLLFFFTGLAIVLYLNQNPLQPRERDYAYTGSFYAFAIWIGLGVAGITDFLRNKLNAPKAAVLASLIGLLAAPVLMAKEGWNDHDRSTKFTARDMAINYLESCAPNAILFTYGDNDTYPLWYAQEVENVRPDVRVVNLSLLGTDWYIRQMKKKVNQAEPLPITMPDEKFVQGVRDVMGYQDYNTAGAVELKDIFDIMTSDNDADKATYQDGSKENFLPTKNFKITINPDQIIASKTVPANKKDLIVPSIEWTYNKNYVTKTELALIDILAHNDWKRPVYFAITVPDDNYMGLGDYLYNEGFAYRLLPLKKPQVDAAGEKAELTNTDQMYNNMMTKFKWGNMKNATYLDPESVRMSFTIINHFNILAENLYREGRTEEAKKALLKCMEVVPDKNHSLNFTIRKFYMADLLYKLKEPKKANELVSNTAEYIEDQLNYLAAIAKTKENLNTREIQLGVYVMTELSKLTEQNGEKELNKKLQDRLKVIESKFISAGQ</sequence>
<gene>
    <name evidence="2" type="ORF">SAMN05421813_12618</name>
</gene>
<dbReference type="PANTHER" id="PTHR16214:SF3">
    <property type="entry name" value="TRANSMEMBRANE PROTEIN 260"/>
    <property type="match status" value="1"/>
</dbReference>
<dbReference type="InterPro" id="IPR011990">
    <property type="entry name" value="TPR-like_helical_dom_sf"/>
</dbReference>
<feature type="transmembrane region" description="Helical" evidence="1">
    <location>
        <begin position="555"/>
        <end position="573"/>
    </location>
</feature>
<dbReference type="SUPFAM" id="SSF48452">
    <property type="entry name" value="TPR-like"/>
    <property type="match status" value="1"/>
</dbReference>
<evidence type="ECO:0000313" key="2">
    <source>
        <dbReference type="EMBL" id="SDM86066.1"/>
    </source>
</evidence>
<dbReference type="Pfam" id="PF11028">
    <property type="entry name" value="TMEM260-like"/>
    <property type="match status" value="1"/>
</dbReference>
<dbReference type="OrthoDB" id="9807602at2"/>
<dbReference type="RefSeq" id="WP_090706166.1">
    <property type="nucleotide sequence ID" value="NZ_FNHH01000026.1"/>
</dbReference>
<keyword evidence="1" id="KW-0472">Membrane</keyword>
<feature type="transmembrane region" description="Helical" evidence="1">
    <location>
        <begin position="112"/>
        <end position="134"/>
    </location>
</feature>
<proteinExistence type="predicted"/>
<dbReference type="PANTHER" id="PTHR16214">
    <property type="entry name" value="TRANSMEMBRANE PROTEIN 260"/>
    <property type="match status" value="1"/>
</dbReference>
<feature type="transmembrane region" description="Helical" evidence="1">
    <location>
        <begin position="74"/>
        <end position="100"/>
    </location>
</feature>
<feature type="transmembrane region" description="Helical" evidence="1">
    <location>
        <begin position="219"/>
        <end position="237"/>
    </location>
</feature>
<feature type="transmembrane region" description="Helical" evidence="1">
    <location>
        <begin position="146"/>
        <end position="164"/>
    </location>
</feature>
<dbReference type="InterPro" id="IPR021280">
    <property type="entry name" value="TMEM260-like"/>
</dbReference>
<feature type="transmembrane region" description="Helical" evidence="1">
    <location>
        <begin position="585"/>
        <end position="606"/>
    </location>
</feature>
<dbReference type="EMBL" id="FNHH01000026">
    <property type="protein sequence ID" value="SDM86066.1"/>
    <property type="molecule type" value="Genomic_DNA"/>
</dbReference>
<feature type="transmembrane region" description="Helical" evidence="1">
    <location>
        <begin position="532"/>
        <end position="548"/>
    </location>
</feature>
<organism evidence="2 3">
    <name type="scientific">Daejeonella rubra</name>
    <dbReference type="NCBI Taxonomy" id="990371"/>
    <lineage>
        <taxon>Bacteria</taxon>
        <taxon>Pseudomonadati</taxon>
        <taxon>Bacteroidota</taxon>
        <taxon>Sphingobacteriia</taxon>
        <taxon>Sphingobacteriales</taxon>
        <taxon>Sphingobacteriaceae</taxon>
        <taxon>Daejeonella</taxon>
    </lineage>
</organism>
<evidence type="ECO:0000256" key="1">
    <source>
        <dbReference type="SAM" id="Phobius"/>
    </source>
</evidence>
<feature type="transmembrane region" description="Helical" evidence="1">
    <location>
        <begin position="249"/>
        <end position="282"/>
    </location>
</feature>
<protein>
    <submittedName>
        <fullName evidence="2">Permease of the drug/metabolite transporter (DMT) superfamily</fullName>
    </submittedName>
</protein>
<evidence type="ECO:0000313" key="3">
    <source>
        <dbReference type="Proteomes" id="UP000199226"/>
    </source>
</evidence>